<evidence type="ECO:0000313" key="1">
    <source>
        <dbReference type="EMBL" id="BCZ80670.1"/>
    </source>
</evidence>
<sequence length="130" mass="14407">MARVPDQDQRAAPAHVLTALHMNLRHQRAGGIEHVEAALLRVAFDALRYTVGTENGNCALRHFIEFLDEARAFTAKVIDHVPVVDDFMTHVNRCAMLLQSAIDNFDRPHDSRAKAAGLGKDDSHKLANSD</sequence>
<name>A0ABN6JKD9_9BURK</name>
<gene>
    <name evidence="1" type="ORF">PTKU64_43450</name>
</gene>
<evidence type="ECO:0000313" key="2">
    <source>
        <dbReference type="Proteomes" id="UP001319874"/>
    </source>
</evidence>
<keyword evidence="2" id="KW-1185">Reference proteome</keyword>
<dbReference type="Proteomes" id="UP001319874">
    <property type="component" value="Chromosome 2"/>
</dbReference>
<protein>
    <submittedName>
        <fullName evidence="1">Uncharacterized protein</fullName>
    </submittedName>
</protein>
<proteinExistence type="predicted"/>
<dbReference type="EMBL" id="AP024956">
    <property type="protein sequence ID" value="BCZ80670.1"/>
    <property type="molecule type" value="Genomic_DNA"/>
</dbReference>
<reference evidence="1 2" key="1">
    <citation type="journal article" date="2022" name="Front. Microbiol.">
        <title>Identification and characterization of a novel class of self-sufficient cytochrome P450 hydroxylase involved in cyclohexanecarboxylate degradation in Paraburkholderia terrae strain KU-64.</title>
        <authorList>
            <person name="Yamamoto T."/>
            <person name="Hasegawa Y."/>
            <person name="Iwaki H."/>
        </authorList>
    </citation>
    <scope>NUCLEOTIDE SEQUENCE [LARGE SCALE GENOMIC DNA]</scope>
    <source>
        <strain evidence="1 2">KU-64</strain>
    </source>
</reference>
<accession>A0ABN6JKD9</accession>
<organism evidence="1 2">
    <name type="scientific">Paraburkholderia terrae</name>
    <dbReference type="NCBI Taxonomy" id="311230"/>
    <lineage>
        <taxon>Bacteria</taxon>
        <taxon>Pseudomonadati</taxon>
        <taxon>Pseudomonadota</taxon>
        <taxon>Betaproteobacteria</taxon>
        <taxon>Burkholderiales</taxon>
        <taxon>Burkholderiaceae</taxon>
        <taxon>Paraburkholderia</taxon>
    </lineage>
</organism>